<feature type="region of interest" description="Disordered" evidence="7">
    <location>
        <begin position="1"/>
        <end position="70"/>
    </location>
</feature>
<feature type="compositionally biased region" description="Polar residues" evidence="7">
    <location>
        <begin position="52"/>
        <end position="70"/>
    </location>
</feature>
<dbReference type="InterPro" id="IPR050409">
    <property type="entry name" value="E3_ubiq-protein_ligase"/>
</dbReference>
<dbReference type="PROSITE" id="PS50237">
    <property type="entry name" value="HECT"/>
    <property type="match status" value="1"/>
</dbReference>
<dbReference type="GO" id="GO:0061630">
    <property type="term" value="F:ubiquitin protein ligase activity"/>
    <property type="evidence" value="ECO:0007669"/>
    <property type="project" value="UniProtKB-EC"/>
</dbReference>
<feature type="compositionally biased region" description="Polar residues" evidence="7">
    <location>
        <begin position="8"/>
        <end position="45"/>
    </location>
</feature>
<organism evidence="9 10">
    <name type="scientific">Oedothorax gibbosus</name>
    <dbReference type="NCBI Taxonomy" id="931172"/>
    <lineage>
        <taxon>Eukaryota</taxon>
        <taxon>Metazoa</taxon>
        <taxon>Ecdysozoa</taxon>
        <taxon>Arthropoda</taxon>
        <taxon>Chelicerata</taxon>
        <taxon>Arachnida</taxon>
        <taxon>Araneae</taxon>
        <taxon>Araneomorphae</taxon>
        <taxon>Entelegynae</taxon>
        <taxon>Araneoidea</taxon>
        <taxon>Linyphiidae</taxon>
        <taxon>Erigoninae</taxon>
        <taxon>Oedothorax</taxon>
    </lineage>
</organism>
<dbReference type="InterPro" id="IPR035983">
    <property type="entry name" value="Hect_E3_ubiquitin_ligase"/>
</dbReference>
<reference evidence="9 10" key="1">
    <citation type="journal article" date="2022" name="Nat. Ecol. Evol.">
        <title>A masculinizing supergene underlies an exaggerated male reproductive morph in a spider.</title>
        <authorList>
            <person name="Hendrickx F."/>
            <person name="De Corte Z."/>
            <person name="Sonet G."/>
            <person name="Van Belleghem S.M."/>
            <person name="Kostlbacher S."/>
            <person name="Vangestel C."/>
        </authorList>
    </citation>
    <scope>NUCLEOTIDE SEQUENCE [LARGE SCALE GENOMIC DNA]</scope>
    <source>
        <strain evidence="9">W744_W776</strain>
    </source>
</reference>
<name>A0AAV6UU89_9ARAC</name>
<comment type="pathway">
    <text evidence="2">Protein modification; protein ubiquitination.</text>
</comment>
<dbReference type="AlphaFoldDB" id="A0AAV6UU89"/>
<evidence type="ECO:0000313" key="10">
    <source>
        <dbReference type="Proteomes" id="UP000827092"/>
    </source>
</evidence>
<evidence type="ECO:0000256" key="3">
    <source>
        <dbReference type="ARBA" id="ARBA00012485"/>
    </source>
</evidence>
<dbReference type="Proteomes" id="UP000827092">
    <property type="component" value="Unassembled WGS sequence"/>
</dbReference>
<evidence type="ECO:0000256" key="4">
    <source>
        <dbReference type="ARBA" id="ARBA00022679"/>
    </source>
</evidence>
<evidence type="ECO:0000256" key="2">
    <source>
        <dbReference type="ARBA" id="ARBA00004906"/>
    </source>
</evidence>
<evidence type="ECO:0000259" key="8">
    <source>
        <dbReference type="PROSITE" id="PS50237"/>
    </source>
</evidence>
<evidence type="ECO:0000256" key="7">
    <source>
        <dbReference type="SAM" id="MobiDB-lite"/>
    </source>
</evidence>
<dbReference type="PANTHER" id="PTHR11254:SF440">
    <property type="entry name" value="E3 UBIQUITIN-PROTEIN LIGASE NEDD-4"/>
    <property type="match status" value="1"/>
</dbReference>
<protein>
    <recommendedName>
        <fullName evidence="3">HECT-type E3 ubiquitin transferase</fullName>
        <ecNumber evidence="3">2.3.2.26</ecNumber>
    </recommendedName>
</protein>
<dbReference type="GO" id="GO:0005737">
    <property type="term" value="C:cytoplasm"/>
    <property type="evidence" value="ECO:0007669"/>
    <property type="project" value="TreeGrafter"/>
</dbReference>
<evidence type="ECO:0000313" key="9">
    <source>
        <dbReference type="EMBL" id="KAG8188055.1"/>
    </source>
</evidence>
<dbReference type="GO" id="GO:0016567">
    <property type="term" value="P:protein ubiquitination"/>
    <property type="evidence" value="ECO:0007669"/>
    <property type="project" value="TreeGrafter"/>
</dbReference>
<dbReference type="GO" id="GO:0006511">
    <property type="term" value="P:ubiquitin-dependent protein catabolic process"/>
    <property type="evidence" value="ECO:0007669"/>
    <property type="project" value="TreeGrafter"/>
</dbReference>
<dbReference type="Gene3D" id="3.90.1750.10">
    <property type="entry name" value="Hect, E3 ligase catalytic domains"/>
    <property type="match status" value="1"/>
</dbReference>
<dbReference type="GO" id="GO:0009966">
    <property type="term" value="P:regulation of signal transduction"/>
    <property type="evidence" value="ECO:0007669"/>
    <property type="project" value="UniProtKB-ARBA"/>
</dbReference>
<evidence type="ECO:0000256" key="5">
    <source>
        <dbReference type="ARBA" id="ARBA00022786"/>
    </source>
</evidence>
<dbReference type="Pfam" id="PF00632">
    <property type="entry name" value="HECT"/>
    <property type="match status" value="1"/>
</dbReference>
<evidence type="ECO:0000256" key="1">
    <source>
        <dbReference type="ARBA" id="ARBA00000885"/>
    </source>
</evidence>
<dbReference type="EC" id="2.3.2.26" evidence="3"/>
<dbReference type="PANTHER" id="PTHR11254">
    <property type="entry name" value="HECT DOMAIN UBIQUITIN-PROTEIN LIGASE"/>
    <property type="match status" value="1"/>
</dbReference>
<proteinExistence type="predicted"/>
<gene>
    <name evidence="9" type="ORF">JTE90_009928</name>
</gene>
<feature type="domain" description="HECT" evidence="8">
    <location>
        <begin position="768"/>
        <end position="943"/>
    </location>
</feature>
<comment type="caution">
    <text evidence="6">Lacks conserved residue(s) required for the propagation of feature annotation.</text>
</comment>
<evidence type="ECO:0000256" key="6">
    <source>
        <dbReference type="PROSITE-ProRule" id="PRU00104"/>
    </source>
</evidence>
<comment type="caution">
    <text evidence="9">The sequence shown here is derived from an EMBL/GenBank/DDBJ whole genome shotgun (WGS) entry which is preliminary data.</text>
</comment>
<keyword evidence="10" id="KW-1185">Reference proteome</keyword>
<dbReference type="SUPFAM" id="SSF56204">
    <property type="entry name" value="Hect, E3 ligase catalytic domain"/>
    <property type="match status" value="1"/>
</dbReference>
<dbReference type="InterPro" id="IPR000569">
    <property type="entry name" value="HECT_dom"/>
</dbReference>
<sequence length="968" mass="110284">MSDKQSNEELTNVKDQSLTSAPEDQTNNMGSQDFLSQNSNEGTTDSSDHKSASVSEDQTNNMSSPDFLNLSNSLRSLGKVEDTNKKLPPAMKRMLQVQSRNTLLEIHKELKEFIKLIEDIQKEAPDEFEVVTVKPLQTEISWSASSTSSNSSSELKELKNIDSRPTNAPIRDAFQIVRNLLSKIATLIDKTACTTAITDDAIVDVHSPQFSIYYAQYVFQIACYVSKMIGEHLNKFSCILDETSRNETELPKTDFQSVSSYPKSFLHRKDHSFCTKNSNANDIPDFKNEMISKDVPGETTIYSKNEAHMSENEIQKRIYDAIQLLQLLSRRMLSPKEEESKFKDAIRKKNLKENVNDENTFETNKEENNFNDNKFLTLLKDELKKNLYEYSNNLPENSCYSNIIAIVNLIEESFRKARGVKVTENKADNFQKSSISPTKQDEEKHLVDVIEAFVNEAYTFTLLTLSTENEITPAGGMATKNLWKAQTEPEPITIEEKVVLLSKPMSSSEILDRTGIEEIRECSSCPQLVQFKLSDFLKTKSKTLFSVKDSEDIESRSTCDEQCLKGQILHENHDLLPNGKMEVRQVDDHGQVVISLEEDKMDVSKELINCKAIMDLRDGGSRKDMRPEKSSNKVINTLLSKLSSPGSGSLRKVEEQLMTTSSYSNLIPTVKIGGETHDKAFAICEIVEKMHNLGERLKKAGYNTGPPLILKLRLENIYEEAFKTLTVISGIPLSYYKKILIYVYKKSDESEGEDLTDEIFPILGENLLRHQEDGPFVYPTDHSLYVYPNPASTSLSEQFRFTGILLAVALIQNEFLGVKLPVCFYKCLLDRSLELHDLEEIDPVLHQKLKWLNENNISGRKPMFHFTIKERVGKKMIVSELIENGRQLNVSENNKMLFIEKCLKRNIVERCIMQYKEIINGFNSVLETRFLDEFKVVEIQKMIEKCPCFSGCEIQEDDDSELTIKSSF</sequence>
<dbReference type="Gene3D" id="3.30.2160.10">
    <property type="entry name" value="Hect, E3 ligase catalytic domain"/>
    <property type="match status" value="1"/>
</dbReference>
<accession>A0AAV6UU89</accession>
<comment type="catalytic activity">
    <reaction evidence="1">
        <text>S-ubiquitinyl-[E2 ubiquitin-conjugating enzyme]-L-cysteine + [acceptor protein]-L-lysine = [E2 ubiquitin-conjugating enzyme]-L-cysteine + N(6)-ubiquitinyl-[acceptor protein]-L-lysine.</text>
        <dbReference type="EC" id="2.3.2.26"/>
    </reaction>
</comment>
<dbReference type="SMART" id="SM00119">
    <property type="entry name" value="HECTc"/>
    <property type="match status" value="1"/>
</dbReference>
<keyword evidence="5 6" id="KW-0833">Ubl conjugation pathway</keyword>
<keyword evidence="4" id="KW-0808">Transferase</keyword>
<dbReference type="EMBL" id="JAFNEN010000251">
    <property type="protein sequence ID" value="KAG8188055.1"/>
    <property type="molecule type" value="Genomic_DNA"/>
</dbReference>